<dbReference type="Gene3D" id="3.10.120.10">
    <property type="entry name" value="Cytochrome b5-like heme/steroid binding domain"/>
    <property type="match status" value="1"/>
</dbReference>
<evidence type="ECO:0000259" key="8">
    <source>
        <dbReference type="PROSITE" id="PS50255"/>
    </source>
</evidence>
<dbReference type="Pfam" id="PF00173">
    <property type="entry name" value="Cyt-b5"/>
    <property type="match status" value="1"/>
</dbReference>
<protein>
    <submittedName>
        <fullName evidence="9">Putative cytochrome b5</fullName>
    </submittedName>
</protein>
<keyword evidence="6" id="KW-0472">Membrane</keyword>
<organism evidence="9">
    <name type="scientific">Ornithodoros turicata</name>
    <dbReference type="NCBI Taxonomy" id="34597"/>
    <lineage>
        <taxon>Eukaryota</taxon>
        <taxon>Metazoa</taxon>
        <taxon>Ecdysozoa</taxon>
        <taxon>Arthropoda</taxon>
        <taxon>Chelicerata</taxon>
        <taxon>Arachnida</taxon>
        <taxon>Acari</taxon>
        <taxon>Parasitiformes</taxon>
        <taxon>Ixodida</taxon>
        <taxon>Ixodoidea</taxon>
        <taxon>Argasidae</taxon>
        <taxon>Ornithodorinae</taxon>
        <taxon>Ornithodoros</taxon>
    </lineage>
</organism>
<dbReference type="SMART" id="SM01117">
    <property type="entry name" value="Cyt-b5"/>
    <property type="match status" value="1"/>
</dbReference>
<accession>A0A2R5LFN9</accession>
<dbReference type="GO" id="GO:0020037">
    <property type="term" value="F:heme binding"/>
    <property type="evidence" value="ECO:0007669"/>
    <property type="project" value="TreeGrafter"/>
</dbReference>
<dbReference type="PRINTS" id="PR00363">
    <property type="entry name" value="CYTOCHROMEB5"/>
</dbReference>
<evidence type="ECO:0000256" key="3">
    <source>
        <dbReference type="ARBA" id="ARBA00022692"/>
    </source>
</evidence>
<evidence type="ECO:0000256" key="6">
    <source>
        <dbReference type="ARBA" id="ARBA00023136"/>
    </source>
</evidence>
<dbReference type="AlphaFoldDB" id="A0A2R5LFN9"/>
<comment type="similarity">
    <text evidence="7">Belongs to the cytochrome b5 family.</text>
</comment>
<reference evidence="9" key="1">
    <citation type="submission" date="2018-03" db="EMBL/GenBank/DDBJ databases">
        <title>The relapsing fever spirochete Borrelia turicatae persists in the highly oxidative environment of its soft-bodied tick vector.</title>
        <authorList>
            <person name="Bourret T.J."/>
            <person name="Boyle W.K."/>
            <person name="Valenzuela J.G."/>
            <person name="Oliveira F."/>
            <person name="Lopez J.E."/>
        </authorList>
    </citation>
    <scope>NUCLEOTIDE SEQUENCE</scope>
    <source>
        <strain evidence="9">Kansas strain/isolate</strain>
        <tissue evidence="9">Salivary glands</tissue>
    </source>
</reference>
<dbReference type="PROSITE" id="PS50255">
    <property type="entry name" value="CYTOCHROME_B5_2"/>
    <property type="match status" value="1"/>
</dbReference>
<keyword evidence="5" id="KW-0408">Iron</keyword>
<dbReference type="SUPFAM" id="SSF55856">
    <property type="entry name" value="Cytochrome b5-like heme/steroid binding domain"/>
    <property type="match status" value="1"/>
</dbReference>
<evidence type="ECO:0000256" key="1">
    <source>
        <dbReference type="ARBA" id="ARBA00004370"/>
    </source>
</evidence>
<dbReference type="InterPro" id="IPR036400">
    <property type="entry name" value="Cyt_B5-like_heme/steroid_sf"/>
</dbReference>
<evidence type="ECO:0000256" key="4">
    <source>
        <dbReference type="ARBA" id="ARBA00022723"/>
    </source>
</evidence>
<feature type="domain" description="Cytochrome b5 heme-binding" evidence="8">
    <location>
        <begin position="34"/>
        <end position="110"/>
    </location>
</feature>
<dbReference type="InterPro" id="IPR050668">
    <property type="entry name" value="Cytochrome_b5"/>
</dbReference>
<dbReference type="InterPro" id="IPR001199">
    <property type="entry name" value="Cyt_B5-like_heme/steroid-bd"/>
</dbReference>
<dbReference type="GO" id="GO:0016020">
    <property type="term" value="C:membrane"/>
    <property type="evidence" value="ECO:0007669"/>
    <property type="project" value="UniProtKB-SubCell"/>
</dbReference>
<evidence type="ECO:0000256" key="5">
    <source>
        <dbReference type="ARBA" id="ARBA00023004"/>
    </source>
</evidence>
<name>A0A2R5LFN9_9ACAR</name>
<dbReference type="EMBL" id="GGLE01004208">
    <property type="protein sequence ID" value="MBY08334.1"/>
    <property type="molecule type" value="Transcribed_RNA"/>
</dbReference>
<evidence type="ECO:0000313" key="9">
    <source>
        <dbReference type="EMBL" id="MBY08334.1"/>
    </source>
</evidence>
<dbReference type="PANTHER" id="PTHR19359:SF41">
    <property type="entry name" value="GEO08203P1"/>
    <property type="match status" value="1"/>
</dbReference>
<dbReference type="GO" id="GO:0046872">
    <property type="term" value="F:metal ion binding"/>
    <property type="evidence" value="ECO:0007669"/>
    <property type="project" value="UniProtKB-KW"/>
</dbReference>
<comment type="subcellular location">
    <subcellularLocation>
        <location evidence="1">Membrane</location>
    </subcellularLocation>
</comment>
<keyword evidence="3" id="KW-0812">Transmembrane</keyword>
<keyword evidence="4" id="KW-0479">Metal-binding</keyword>
<evidence type="ECO:0000256" key="7">
    <source>
        <dbReference type="ARBA" id="ARBA00038168"/>
    </source>
</evidence>
<keyword evidence="2" id="KW-0349">Heme</keyword>
<evidence type="ECO:0000256" key="2">
    <source>
        <dbReference type="ARBA" id="ARBA00022617"/>
    </source>
</evidence>
<dbReference type="PANTHER" id="PTHR19359">
    <property type="entry name" value="CYTOCHROME B5"/>
    <property type="match status" value="1"/>
</dbReference>
<dbReference type="FunFam" id="3.10.120.10:FF:000002">
    <property type="entry name" value="Cytochrome b5 type B"/>
    <property type="match status" value="1"/>
</dbReference>
<sequence length="131" mass="14364">MLSTISSLVAVASDSLQQLVSQSSTRATSNPSSLKRYTLDDVAQHCFHDDCWLVVHNRVYDVTSFITQHPGGEEIIWEHAGRDATLAFTGAGHSQDAVVILNKYIIGVLVEEEHVNIISDMGFQMAVCTES</sequence>
<proteinExistence type="inferred from homology"/>